<evidence type="ECO:0000256" key="3">
    <source>
        <dbReference type="ARBA" id="ARBA00022490"/>
    </source>
</evidence>
<evidence type="ECO:0000256" key="4">
    <source>
        <dbReference type="ARBA" id="ARBA00022553"/>
    </source>
</evidence>
<keyword evidence="7" id="KW-0010">Activator</keyword>
<dbReference type="GO" id="GO:0003713">
    <property type="term" value="F:transcription coactivator activity"/>
    <property type="evidence" value="ECO:0007669"/>
    <property type="project" value="InterPro"/>
</dbReference>
<dbReference type="Pfam" id="PF07304">
    <property type="entry name" value="SRA1"/>
    <property type="match status" value="1"/>
</dbReference>
<name>A0A670INZ8_PODMU</name>
<keyword evidence="4" id="KW-0597">Phosphoprotein</keyword>
<evidence type="ECO:0000256" key="2">
    <source>
        <dbReference type="ARBA" id="ARBA00004496"/>
    </source>
</evidence>
<accession>A0A670INZ8</accession>
<dbReference type="GO" id="GO:0006357">
    <property type="term" value="P:regulation of transcription by RNA polymerase II"/>
    <property type="evidence" value="ECO:0007669"/>
    <property type="project" value="InterPro"/>
</dbReference>
<evidence type="ECO:0000313" key="20">
    <source>
        <dbReference type="Proteomes" id="UP000472272"/>
    </source>
</evidence>
<comment type="similarity">
    <text evidence="13">Belongs to the SRA1 family.</text>
</comment>
<gene>
    <name evidence="19" type="primary">SRA1</name>
</gene>
<evidence type="ECO:0000256" key="16">
    <source>
        <dbReference type="ARBA" id="ARBA00081120"/>
    </source>
</evidence>
<dbReference type="AlphaFoldDB" id="A0A670INZ8"/>
<keyword evidence="6" id="KW-0805">Transcription regulation</keyword>
<keyword evidence="3" id="KW-0963">Cytoplasm</keyword>
<dbReference type="PANTHER" id="PTHR18834">
    <property type="entry name" value="STEROID RECEPTOR RNA ACTIVATOR 1"/>
    <property type="match status" value="1"/>
</dbReference>
<evidence type="ECO:0000256" key="12">
    <source>
        <dbReference type="ARBA" id="ARBA00059202"/>
    </source>
</evidence>
<reference evidence="19 20" key="1">
    <citation type="journal article" date="2019" name="Proc. Natl. Acad. Sci. U.S.A.">
        <title>Regulatory changes in pterin and carotenoid genes underlie balanced color polymorphisms in the wall lizard.</title>
        <authorList>
            <person name="Andrade P."/>
            <person name="Pinho C."/>
            <person name="Perez I de Lanuza G."/>
            <person name="Afonso S."/>
            <person name="Brejcha J."/>
            <person name="Rubin C.J."/>
            <person name="Wallerman O."/>
            <person name="Pereira P."/>
            <person name="Sabatino S.J."/>
            <person name="Bellati A."/>
            <person name="Pellitteri-Rosa D."/>
            <person name="Bosakova Z."/>
            <person name="Bunikis I."/>
            <person name="Carretero M.A."/>
            <person name="Feiner N."/>
            <person name="Marsik P."/>
            <person name="Pauperio F."/>
            <person name="Salvi D."/>
            <person name="Soler L."/>
            <person name="While G.M."/>
            <person name="Uller T."/>
            <person name="Font E."/>
            <person name="Andersson L."/>
            <person name="Carneiro M."/>
        </authorList>
    </citation>
    <scope>NUCLEOTIDE SEQUENCE</scope>
</reference>
<evidence type="ECO:0000256" key="9">
    <source>
        <dbReference type="ARBA" id="ARBA00023170"/>
    </source>
</evidence>
<comment type="subunit">
    <text evidence="14">SRA1 RNA exists in a ribonucleoprotein complex containing NCOA1. The RNA also forms a complex with PUS1 and RARG in the nucleus. Interacts with AR.</text>
</comment>
<comment type="function">
    <text evidence="12">Functional RNA which acts as a transcriptional coactivator that selectively enhances steroid receptor-mediated transactivation ligand-independently through a mechanism involving the modulating N-terminal domain (AF-1) of steroid receptors. Also mediates transcriptional coactivation of steroid receptors ligand-dependently through the steroid-binding domain (AF-2). Enhances cellular proliferation and differentiation and promotes apoptosis in vivo. May play a role in tumorigenesis.</text>
</comment>
<keyword evidence="11" id="KW-0687">Ribonucleoprotein</keyword>
<evidence type="ECO:0000256" key="11">
    <source>
        <dbReference type="ARBA" id="ARBA00023274"/>
    </source>
</evidence>
<dbReference type="GO" id="GO:0045171">
    <property type="term" value="C:intercellular bridge"/>
    <property type="evidence" value="ECO:0007669"/>
    <property type="project" value="Ensembl"/>
</dbReference>
<evidence type="ECO:0000259" key="18">
    <source>
        <dbReference type="Pfam" id="PF07304"/>
    </source>
</evidence>
<dbReference type="Gene3D" id="1.20.940.10">
    <property type="entry name" value="Functional domain of the splicing factor Prp18"/>
    <property type="match status" value="1"/>
</dbReference>
<evidence type="ECO:0000256" key="14">
    <source>
        <dbReference type="ARBA" id="ARBA00063541"/>
    </source>
</evidence>
<dbReference type="PANTHER" id="PTHR18834:SF2">
    <property type="entry name" value="STEROID RECEPTOR RNA ACTIVATOR 1"/>
    <property type="match status" value="1"/>
</dbReference>
<dbReference type="GeneTree" id="ENSGT00390000001803"/>
<dbReference type="InterPro" id="IPR040243">
    <property type="entry name" value="Steroid_recept_RNA_1"/>
</dbReference>
<reference evidence="19" key="3">
    <citation type="submission" date="2025-09" db="UniProtKB">
        <authorList>
            <consortium name="Ensembl"/>
        </authorList>
    </citation>
    <scope>IDENTIFICATION</scope>
</reference>
<protein>
    <recommendedName>
        <fullName evidence="15">Steroid receptor RNA activator 1</fullName>
    </recommendedName>
    <alternativeName>
        <fullName evidence="16">Steroid receptor RNA activator protein</fullName>
    </alternativeName>
</protein>
<evidence type="ECO:0000256" key="6">
    <source>
        <dbReference type="ARBA" id="ARBA00023015"/>
    </source>
</evidence>
<evidence type="ECO:0000256" key="7">
    <source>
        <dbReference type="ARBA" id="ARBA00023159"/>
    </source>
</evidence>
<dbReference type="Proteomes" id="UP000472272">
    <property type="component" value="Chromosome 7"/>
</dbReference>
<feature type="domain" description="SRA1/Sec31" evidence="18">
    <location>
        <begin position="93"/>
        <end position="241"/>
    </location>
</feature>
<feature type="compositionally biased region" description="Gly residues" evidence="17">
    <location>
        <begin position="65"/>
        <end position="75"/>
    </location>
</feature>
<organism evidence="19 20">
    <name type="scientific">Podarcis muralis</name>
    <name type="common">Wall lizard</name>
    <name type="synonym">Lacerta muralis</name>
    <dbReference type="NCBI Taxonomy" id="64176"/>
    <lineage>
        <taxon>Eukaryota</taxon>
        <taxon>Metazoa</taxon>
        <taxon>Chordata</taxon>
        <taxon>Craniata</taxon>
        <taxon>Vertebrata</taxon>
        <taxon>Euteleostomi</taxon>
        <taxon>Lepidosauria</taxon>
        <taxon>Squamata</taxon>
        <taxon>Bifurcata</taxon>
        <taxon>Unidentata</taxon>
        <taxon>Episquamata</taxon>
        <taxon>Laterata</taxon>
        <taxon>Lacertibaenia</taxon>
        <taxon>Lacertidae</taxon>
        <taxon>Podarcis</taxon>
    </lineage>
</organism>
<proteinExistence type="inferred from homology"/>
<feature type="compositionally biased region" description="Pro residues" evidence="17">
    <location>
        <begin position="88"/>
        <end position="112"/>
    </location>
</feature>
<dbReference type="GO" id="GO:1990904">
    <property type="term" value="C:ribonucleoprotein complex"/>
    <property type="evidence" value="ECO:0007669"/>
    <property type="project" value="UniProtKB-KW"/>
</dbReference>
<evidence type="ECO:0000256" key="17">
    <source>
        <dbReference type="SAM" id="MobiDB-lite"/>
    </source>
</evidence>
<evidence type="ECO:0000313" key="19">
    <source>
        <dbReference type="Ensembl" id="ENSPMRP00000013249.1"/>
    </source>
</evidence>
<dbReference type="GO" id="GO:0015630">
    <property type="term" value="C:microtubule cytoskeleton"/>
    <property type="evidence" value="ECO:0007669"/>
    <property type="project" value="Ensembl"/>
</dbReference>
<dbReference type="GO" id="GO:0006915">
    <property type="term" value="P:apoptotic process"/>
    <property type="evidence" value="ECO:0007669"/>
    <property type="project" value="UniProtKB-KW"/>
</dbReference>
<dbReference type="GO" id="GO:0005829">
    <property type="term" value="C:cytosol"/>
    <property type="evidence" value="ECO:0007669"/>
    <property type="project" value="Ensembl"/>
</dbReference>
<evidence type="ECO:0000256" key="13">
    <source>
        <dbReference type="ARBA" id="ARBA00061450"/>
    </source>
</evidence>
<dbReference type="FunFam" id="1.20.940.10:FF:000006">
    <property type="entry name" value="steroid receptor RNA activator 1"/>
    <property type="match status" value="1"/>
</dbReference>
<dbReference type="GO" id="GO:0005654">
    <property type="term" value="C:nucleoplasm"/>
    <property type="evidence" value="ECO:0007669"/>
    <property type="project" value="Ensembl"/>
</dbReference>
<comment type="subcellular location">
    <subcellularLocation>
        <location evidence="2">Cytoplasm</location>
    </subcellularLocation>
    <subcellularLocation>
        <location evidence="1">Nucleus</location>
    </subcellularLocation>
</comment>
<dbReference type="GO" id="GO:0005886">
    <property type="term" value="C:plasma membrane"/>
    <property type="evidence" value="ECO:0007669"/>
    <property type="project" value="Ensembl"/>
</dbReference>
<dbReference type="GO" id="GO:0002153">
    <property type="term" value="F:steroid receptor RNA activator RNA binding"/>
    <property type="evidence" value="ECO:0007669"/>
    <property type="project" value="Ensembl"/>
</dbReference>
<evidence type="ECO:0000256" key="10">
    <source>
        <dbReference type="ARBA" id="ARBA00023242"/>
    </source>
</evidence>
<dbReference type="Ensembl" id="ENSPMRT00000014143.1">
    <property type="protein sequence ID" value="ENSPMRP00000013249.1"/>
    <property type="gene ID" value="ENSPMRG00000008858.1"/>
</dbReference>
<evidence type="ECO:0000256" key="5">
    <source>
        <dbReference type="ARBA" id="ARBA00022703"/>
    </source>
</evidence>
<reference evidence="19" key="2">
    <citation type="submission" date="2025-08" db="UniProtKB">
        <authorList>
            <consortium name="Ensembl"/>
        </authorList>
    </citation>
    <scope>IDENTIFICATION</scope>
</reference>
<evidence type="ECO:0000256" key="8">
    <source>
        <dbReference type="ARBA" id="ARBA00023163"/>
    </source>
</evidence>
<keyword evidence="9" id="KW-0675">Receptor</keyword>
<dbReference type="GO" id="GO:0005929">
    <property type="term" value="C:cilium"/>
    <property type="evidence" value="ECO:0007669"/>
    <property type="project" value="Ensembl"/>
</dbReference>
<keyword evidence="20" id="KW-1185">Reference proteome</keyword>
<evidence type="ECO:0000256" key="1">
    <source>
        <dbReference type="ARBA" id="ARBA00004123"/>
    </source>
</evidence>
<feature type="region of interest" description="Disordered" evidence="17">
    <location>
        <begin position="61"/>
        <end position="116"/>
    </location>
</feature>
<keyword evidence="8" id="KW-0804">Transcription</keyword>
<dbReference type="GO" id="GO:0045662">
    <property type="term" value="P:negative regulation of myoblast differentiation"/>
    <property type="evidence" value="ECO:0007669"/>
    <property type="project" value="Ensembl"/>
</dbReference>
<keyword evidence="10" id="KW-0539">Nucleus</keyword>
<sequence length="255" mass="27718">MRAWPPLPFPLRIRPATSGAGKRLRARLAEGEAMAELYVKPGNRERGWNDPPQFSYGLQQLQASGAGGGGGGGKRGILTRRPAAAPGAAPPPPPPHGPALPPPPVGLPPPGLPSRSVRVDATNQPVTEAGEDCHVEDVLAPLNEALANCRRSVPKQVCDDISKRLGILQQMWVQGKLSAPVRKGMKILTQELKKRHWDAADEIHRSLIVDHVTEVSQWMVGVKRLIAETRNLHTEDLATEDYEQKVETSLEPECQ</sequence>
<keyword evidence="5" id="KW-0053">Apoptosis</keyword>
<dbReference type="OMA" id="VPGIQHD"/>
<dbReference type="InterPro" id="IPR009917">
    <property type="entry name" value="SRA1/Sec31"/>
</dbReference>
<evidence type="ECO:0000256" key="15">
    <source>
        <dbReference type="ARBA" id="ARBA00073527"/>
    </source>
</evidence>